<comment type="function">
    <text evidence="9">Component of the ubiquinol-cytochrome c oxidoreductase, a multisubunit transmembrane complex that is part of the mitochondrial electron transport chain which drives oxidative phosphorylation.</text>
</comment>
<keyword evidence="5 9" id="KW-0999">Mitochondrion inner membrane</keyword>
<dbReference type="PANTHER" id="PTHR12022">
    <property type="entry name" value="UBIQUINOL-CYTOCHROME C REDUCTASE COMPLEX 14 KD PROTEIN"/>
    <property type="match status" value="1"/>
</dbReference>
<evidence type="ECO:0000256" key="1">
    <source>
        <dbReference type="ARBA" id="ARBA00004443"/>
    </source>
</evidence>
<keyword evidence="8 9" id="KW-0472">Membrane</keyword>
<evidence type="ECO:0000256" key="8">
    <source>
        <dbReference type="ARBA" id="ARBA00023136"/>
    </source>
</evidence>
<evidence type="ECO:0000256" key="3">
    <source>
        <dbReference type="ARBA" id="ARBA00022448"/>
    </source>
</evidence>
<dbReference type="SUPFAM" id="SSF81524">
    <property type="entry name" value="14 kDa protein of cytochrome bc1 complex (Ubiquinol-cytochrome c reductase)"/>
    <property type="match status" value="1"/>
</dbReference>
<dbReference type="InterPro" id="IPR036544">
    <property type="entry name" value="QCR7_sf"/>
</dbReference>
<accession>A0AAF0AXH2</accession>
<name>A0AAF0AXH2_9SCHI</name>
<dbReference type="KEGG" id="som:SOMG_04453"/>
<gene>
    <name evidence="10" type="primary">qcr7</name>
    <name evidence="10" type="ORF">SOMG_04453</name>
</gene>
<keyword evidence="6 9" id="KW-0249">Electron transport</keyword>
<dbReference type="InterPro" id="IPR003197">
    <property type="entry name" value="QCR7"/>
</dbReference>
<evidence type="ECO:0000256" key="5">
    <source>
        <dbReference type="ARBA" id="ARBA00022792"/>
    </source>
</evidence>
<reference evidence="10 11" key="1">
    <citation type="journal article" date="2023" name="G3 (Bethesda)">
        <title>A high-quality reference genome for the fission yeast Schizosaccharomyces osmophilus.</title>
        <authorList>
            <person name="Jia G.S."/>
            <person name="Zhang W.C."/>
            <person name="Liang Y."/>
            <person name="Liu X.H."/>
            <person name="Rhind N."/>
            <person name="Pidoux A."/>
            <person name="Brysch-Herzberg M."/>
            <person name="Du L.L."/>
        </authorList>
    </citation>
    <scope>NUCLEOTIDE SEQUENCE [LARGE SCALE GENOMIC DNA]</scope>
    <source>
        <strain evidence="10 11">CBS 15793</strain>
    </source>
</reference>
<evidence type="ECO:0000313" key="11">
    <source>
        <dbReference type="Proteomes" id="UP001212411"/>
    </source>
</evidence>
<dbReference type="PIRSF" id="PIRSF000022">
    <property type="entry name" value="Bc1_14K"/>
    <property type="match status" value="1"/>
</dbReference>
<evidence type="ECO:0000313" key="10">
    <source>
        <dbReference type="EMBL" id="WBW74762.1"/>
    </source>
</evidence>
<comment type="similarity">
    <text evidence="2 9">Belongs to the UQCRB/QCR7 family.</text>
</comment>
<keyword evidence="4 9" id="KW-0679">Respiratory chain</keyword>
<evidence type="ECO:0000256" key="9">
    <source>
        <dbReference type="PIRNR" id="PIRNR000022"/>
    </source>
</evidence>
<dbReference type="GO" id="GO:0045275">
    <property type="term" value="C:respiratory chain complex III"/>
    <property type="evidence" value="ECO:0007669"/>
    <property type="project" value="InterPro"/>
</dbReference>
<dbReference type="GO" id="GO:0006122">
    <property type="term" value="P:mitochondrial electron transport, ubiquinol to cytochrome c"/>
    <property type="evidence" value="ECO:0007669"/>
    <property type="project" value="InterPro"/>
</dbReference>
<proteinExistence type="inferred from homology"/>
<dbReference type="AlphaFoldDB" id="A0AAF0AXH2"/>
<dbReference type="EMBL" id="CP115613">
    <property type="protein sequence ID" value="WBW74762.1"/>
    <property type="molecule type" value="Genomic_DNA"/>
</dbReference>
<evidence type="ECO:0000256" key="4">
    <source>
        <dbReference type="ARBA" id="ARBA00022660"/>
    </source>
</evidence>
<comment type="subcellular location">
    <subcellularLocation>
        <location evidence="1">Mitochondrion inner membrane</location>
        <topology evidence="1">Peripheral membrane protein</topology>
        <orientation evidence="1">Matrix side</orientation>
    </subcellularLocation>
</comment>
<dbReference type="RefSeq" id="XP_056039005.1">
    <property type="nucleotide sequence ID" value="XM_056183238.1"/>
</dbReference>
<keyword evidence="7 9" id="KW-0496">Mitochondrion</keyword>
<organism evidence="10 11">
    <name type="scientific">Schizosaccharomyces osmophilus</name>
    <dbReference type="NCBI Taxonomy" id="2545709"/>
    <lineage>
        <taxon>Eukaryota</taxon>
        <taxon>Fungi</taxon>
        <taxon>Dikarya</taxon>
        <taxon>Ascomycota</taxon>
        <taxon>Taphrinomycotina</taxon>
        <taxon>Schizosaccharomycetes</taxon>
        <taxon>Schizosaccharomycetales</taxon>
        <taxon>Schizosaccharomycetaceae</taxon>
        <taxon>Schizosaccharomyces</taxon>
    </lineage>
</organism>
<dbReference type="GeneID" id="80877927"/>
<keyword evidence="3 9" id="KW-0813">Transport</keyword>
<protein>
    <recommendedName>
        <fullName evidence="9">Cytochrome b-c1 complex subunit 7</fullName>
    </recommendedName>
</protein>
<dbReference type="GO" id="GO:0005743">
    <property type="term" value="C:mitochondrial inner membrane"/>
    <property type="evidence" value="ECO:0007669"/>
    <property type="project" value="UniProtKB-SubCell"/>
</dbReference>
<dbReference type="PANTHER" id="PTHR12022:SF0">
    <property type="entry name" value="CYTOCHROME B-C1 COMPLEX SUBUNIT 7"/>
    <property type="match status" value="1"/>
</dbReference>
<evidence type="ECO:0000256" key="6">
    <source>
        <dbReference type="ARBA" id="ARBA00022982"/>
    </source>
</evidence>
<dbReference type="Gene3D" id="1.10.1090.10">
    <property type="entry name" value="Cytochrome b-c1 complex subunit 7"/>
    <property type="match status" value="1"/>
</dbReference>
<dbReference type="Proteomes" id="UP001212411">
    <property type="component" value="Chromosome 3"/>
</dbReference>
<evidence type="ECO:0000256" key="2">
    <source>
        <dbReference type="ARBA" id="ARBA00008554"/>
    </source>
</evidence>
<sequence>MQPISLAKYIQKSPFLYKLLKPVSQAYINLAGYRKFGLRYDDLTLEENEVVEKALNRLPEQESFDRVYRIRRAMQLSIENKILPKSEWTKGEEDTLYLRPIVKRVAEEKQEREAFDSLIVDRTPKQAAPSH</sequence>
<dbReference type="FunFam" id="1.10.1090.10:FF:000001">
    <property type="entry name" value="Cytochrome b-c1 complex subunit 7"/>
    <property type="match status" value="1"/>
</dbReference>
<keyword evidence="11" id="KW-1185">Reference proteome</keyword>
<dbReference type="Pfam" id="PF02271">
    <property type="entry name" value="UCR_14kD"/>
    <property type="match status" value="1"/>
</dbReference>
<evidence type="ECO:0000256" key="7">
    <source>
        <dbReference type="ARBA" id="ARBA00023128"/>
    </source>
</evidence>